<evidence type="ECO:0000256" key="1">
    <source>
        <dbReference type="SAM" id="Phobius"/>
    </source>
</evidence>
<keyword evidence="1" id="KW-0472">Membrane</keyword>
<reference evidence="2" key="1">
    <citation type="submission" date="2018-05" db="EMBL/GenBank/DDBJ databases">
        <authorList>
            <person name="Lanie J.A."/>
            <person name="Ng W.-L."/>
            <person name="Kazmierczak K.M."/>
            <person name="Andrzejewski T.M."/>
            <person name="Davidsen T.M."/>
            <person name="Wayne K.J."/>
            <person name="Tettelin H."/>
            <person name="Glass J.I."/>
            <person name="Rusch D."/>
            <person name="Podicherti R."/>
            <person name="Tsui H.-C.T."/>
            <person name="Winkler M.E."/>
        </authorList>
    </citation>
    <scope>NUCLEOTIDE SEQUENCE</scope>
</reference>
<keyword evidence="1" id="KW-1133">Transmembrane helix</keyword>
<evidence type="ECO:0000313" key="2">
    <source>
        <dbReference type="EMBL" id="SVC49058.1"/>
    </source>
</evidence>
<keyword evidence="1" id="KW-0812">Transmembrane</keyword>
<dbReference type="AlphaFoldDB" id="A0A382MKL9"/>
<organism evidence="2">
    <name type="scientific">marine metagenome</name>
    <dbReference type="NCBI Taxonomy" id="408172"/>
    <lineage>
        <taxon>unclassified sequences</taxon>
        <taxon>metagenomes</taxon>
        <taxon>ecological metagenomes</taxon>
    </lineage>
</organism>
<sequence length="91" mass="9725">MADAIQQTPRPTNESKTESAAMLCAATAVVAYISTIAAELDIGLFDIGTAGIVIPFVSGSIIDVAVAAWNDLWDESEEVGWLEAEREVIER</sequence>
<dbReference type="EMBL" id="UINC01094106">
    <property type="protein sequence ID" value="SVC49058.1"/>
    <property type="molecule type" value="Genomic_DNA"/>
</dbReference>
<gene>
    <name evidence="2" type="ORF">METZ01_LOCUS301912</name>
</gene>
<feature type="non-terminal residue" evidence="2">
    <location>
        <position position="91"/>
    </location>
</feature>
<accession>A0A382MKL9</accession>
<protein>
    <submittedName>
        <fullName evidence="2">Uncharacterized protein</fullName>
    </submittedName>
</protein>
<feature type="transmembrane region" description="Helical" evidence="1">
    <location>
        <begin position="47"/>
        <end position="69"/>
    </location>
</feature>
<feature type="transmembrane region" description="Helical" evidence="1">
    <location>
        <begin position="20"/>
        <end position="40"/>
    </location>
</feature>
<name>A0A382MKL9_9ZZZZ</name>
<proteinExistence type="predicted"/>